<dbReference type="InterPro" id="IPR013783">
    <property type="entry name" value="Ig-like_fold"/>
</dbReference>
<dbReference type="Proteomes" id="UP001193389">
    <property type="component" value="Chromosome"/>
</dbReference>
<proteinExistence type="predicted"/>
<sequence length="1443" mass="159909">MATKLSEITTQYHTFEDNQVLTKDQLNEFIDYFEDQDRMSRIFLSGVGIVCGFELSLDAGKPSVTISQGAGVTTDGDLIKLRKNIAGSGLKSIDLSSVEYTHYKAFEDSFANYKFFKKLVNVDGKIKEMPIEMLELLTADAEGAIPLASLSGLNIGAVSKFRNTALSDLKDVSLSEFKDPTFSRFTDRLLSGLTDKVVLLYLEAYEKKADLCTSIDCDNQGVEQVARLRVLLVSKVDADYIASLDSIYSKHNVVQSLFDLPEVAVRRVVLNKSNTANYNELKRAYFTALTTDPLVADLSNGISQIAGNFNSLLKLDTTDEDLKTALTKLKSLVGFSAYNIPFNVQYRYDCVKDIVDTYNELKCHLTELKEECCPDINAFPKHLMLGDLNEIGNAVKHHRHRFYKSPILNGGTSKIQQCRNLFLRILELINRFQTSVGDIKITPSNKLPELSFRSIPFYYTVNDALLSSWNFFKTEKNRQNTNLSYHTENLSPALHIQNPLVYNTDRFDFYRIEGHQGKVYQDVLEEIDALKTQNGLAFDVKALSVNINTENLNIDDYQCEFEDLNVLLRAWTAEQDCVLGEVSSFFSGFSTRVPGANVKDIGLSRAVLTNLDVATNLNRFSINTNLDVKAAEINPIASDAKISQATTFTKSNVIADNLTIQPDALGNVMKVALDQTIGGSVNDIIAKANFLVADMVNTDAWKAEPEIKAYVIDQSIELMAYTQILSQRMPFTLVDVNSIRISAYKLTMDDLCARVKRMKASYQTTKLSTELKSFMGLLINQLSNVCCSGKKLQILLEEIEKRKKDILVRLQLSSFIEKNPGLEHLAGVQPGGTFVLVYLNKVVTTVPPVIGIRDVAAAKDVLTASTAINRDVAVNNLSVADRTINLLDINTNLSNLNLSDFIRRQPELPNYTVVADFSLPYMCCSDCSPVNFIVQKPPVSLRLEKDEFCLGNDSSPLLFEVSPADGVIKANPVVAGVTIDGVKLSIDPELFPNDMIGKPIHFTVNEQITLTQLTVYRGVQFDFAVPESPTAETKITFIPSGNLDGCTFLWSFGDDSLSTERNPTHVYKLPVNKENKVTVSLTVTASNGICHITVEHDIAFKIEDTKINLDKLTYCSNDRNSYPFIITPSGITAKIEGPGVEQDASGAFVFIPAKAQVGEITFNLNGASSGLKVTVNPAPVASFEPKQVGNQLILTNTSTNAVSYIWSVNGAKFESADNSPLVIDLTPNSPTIWVLSLQANSETCGINVSKTIEFPTKVEAPVNTCTDDAKAQMIQDRNLLVKLQMPNSDIVNRIWLQTSALYGGTTEFTKGVLNDVDNYLSGKNNGNLESLFVNLLKTTAKLITGTDRVKLPTEFNTLVQLFALQLRLFYNILGCQDLKMIEEFNSIIQAILNLILELLQMLKQIDVTMPDSLKAFMKAYAVRVEKIALLIEHLAKIKDGNLI</sequence>
<dbReference type="InterPro" id="IPR035986">
    <property type="entry name" value="PKD_dom_sf"/>
</dbReference>
<accession>A0A5K7S6C5</accession>
<dbReference type="CDD" id="cd00146">
    <property type="entry name" value="PKD"/>
    <property type="match status" value="1"/>
</dbReference>
<evidence type="ECO:0000313" key="3">
    <source>
        <dbReference type="Proteomes" id="UP001193389"/>
    </source>
</evidence>
<dbReference type="RefSeq" id="WP_318350131.1">
    <property type="nucleotide sequence ID" value="NZ_AP018694.1"/>
</dbReference>
<feature type="domain" description="PKD" evidence="1">
    <location>
        <begin position="1024"/>
        <end position="1080"/>
    </location>
</feature>
<dbReference type="InterPro" id="IPR022409">
    <property type="entry name" value="PKD/Chitinase_dom"/>
</dbReference>
<protein>
    <recommendedName>
        <fullName evidence="1">PKD domain-containing protein</fullName>
    </recommendedName>
</protein>
<evidence type="ECO:0000259" key="1">
    <source>
        <dbReference type="PROSITE" id="PS50093"/>
    </source>
</evidence>
<organism evidence="2 3">
    <name type="scientific">Aquipluma nitroreducens</name>
    <dbReference type="NCBI Taxonomy" id="2010828"/>
    <lineage>
        <taxon>Bacteria</taxon>
        <taxon>Pseudomonadati</taxon>
        <taxon>Bacteroidota</taxon>
        <taxon>Bacteroidia</taxon>
        <taxon>Marinilabiliales</taxon>
        <taxon>Prolixibacteraceae</taxon>
        <taxon>Aquipluma</taxon>
    </lineage>
</organism>
<evidence type="ECO:0000313" key="2">
    <source>
        <dbReference type="EMBL" id="BBE17111.1"/>
    </source>
</evidence>
<dbReference type="SUPFAM" id="SSF49299">
    <property type="entry name" value="PKD domain"/>
    <property type="match status" value="1"/>
</dbReference>
<dbReference type="EMBL" id="AP018694">
    <property type="protein sequence ID" value="BBE17111.1"/>
    <property type="molecule type" value="Genomic_DNA"/>
</dbReference>
<dbReference type="SMART" id="SM00089">
    <property type="entry name" value="PKD"/>
    <property type="match status" value="1"/>
</dbReference>
<dbReference type="InterPro" id="IPR000601">
    <property type="entry name" value="PKD_dom"/>
</dbReference>
<dbReference type="PROSITE" id="PS50093">
    <property type="entry name" value="PKD"/>
    <property type="match status" value="1"/>
</dbReference>
<dbReference type="KEGG" id="anf:AQPE_1260"/>
<dbReference type="Gene3D" id="2.60.40.10">
    <property type="entry name" value="Immunoglobulins"/>
    <property type="match status" value="1"/>
</dbReference>
<keyword evidence="3" id="KW-1185">Reference proteome</keyword>
<reference evidence="2" key="1">
    <citation type="journal article" date="2020" name="Int. J. Syst. Evol. Microbiol.">
        <title>Aquipluma nitroreducens gen. nov. sp. nov., a novel facultatively anaerobic bacterium isolated from a freshwater lake.</title>
        <authorList>
            <person name="Watanabe M."/>
            <person name="Kojima H."/>
            <person name="Fukui M."/>
        </authorList>
    </citation>
    <scope>NUCLEOTIDE SEQUENCE</scope>
    <source>
        <strain evidence="2">MeG22</strain>
    </source>
</reference>
<gene>
    <name evidence="2" type="ORF">AQPE_1260</name>
</gene>
<name>A0A5K7S6C5_9BACT</name>